<dbReference type="Gene3D" id="3.40.50.1820">
    <property type="entry name" value="alpha/beta hydrolase"/>
    <property type="match status" value="1"/>
</dbReference>
<comment type="catalytic activity">
    <reaction evidence="1 10">
        <text>Release of N-terminal proline from a peptide.</text>
        <dbReference type="EC" id="3.4.11.5"/>
    </reaction>
</comment>
<dbReference type="InterPro" id="IPR029058">
    <property type="entry name" value="AB_hydrolase_fold"/>
</dbReference>
<evidence type="ECO:0000256" key="5">
    <source>
        <dbReference type="ARBA" id="ARBA00021843"/>
    </source>
</evidence>
<dbReference type="NCBIfam" id="TIGR01250">
    <property type="entry name" value="pro_imino_pep_2"/>
    <property type="match status" value="1"/>
</dbReference>
<protein>
    <recommendedName>
        <fullName evidence="5 10">Proline iminopeptidase</fullName>
        <shortName evidence="10">PIP</shortName>
        <ecNumber evidence="4 10">3.4.11.5</ecNumber>
    </recommendedName>
    <alternativeName>
        <fullName evidence="9 10">Prolyl aminopeptidase</fullName>
    </alternativeName>
</protein>
<name>A0ABY7WVS9_9LACO</name>
<dbReference type="InterPro" id="IPR050266">
    <property type="entry name" value="AB_hydrolase_sf"/>
</dbReference>
<reference evidence="12 13" key="1">
    <citation type="submission" date="2023-02" db="EMBL/GenBank/DDBJ databases">
        <title>Genome sequence of Lacticaseibacillus sp. KACC 23028.</title>
        <authorList>
            <person name="Kim S."/>
            <person name="Heo J."/>
            <person name="Kwon S.-W."/>
        </authorList>
    </citation>
    <scope>NUCLEOTIDE SEQUENCE [LARGE SCALE GENOMIC DNA]</scope>
    <source>
        <strain evidence="12 13">KACC 23028</strain>
    </source>
</reference>
<dbReference type="InterPro" id="IPR005945">
    <property type="entry name" value="Pro_imino_pep"/>
</dbReference>
<evidence type="ECO:0000256" key="9">
    <source>
        <dbReference type="ARBA" id="ARBA00029605"/>
    </source>
</evidence>
<comment type="subcellular location">
    <subcellularLocation>
        <location evidence="2">Cell envelope</location>
    </subcellularLocation>
</comment>
<keyword evidence="13" id="KW-1185">Reference proteome</keyword>
<evidence type="ECO:0000256" key="6">
    <source>
        <dbReference type="ARBA" id="ARBA00022438"/>
    </source>
</evidence>
<dbReference type="RefSeq" id="WP_274261035.1">
    <property type="nucleotide sequence ID" value="NZ_CP117884.1"/>
</dbReference>
<dbReference type="PANTHER" id="PTHR43798">
    <property type="entry name" value="MONOACYLGLYCEROL LIPASE"/>
    <property type="match status" value="1"/>
</dbReference>
<keyword evidence="8 10" id="KW-0378">Hydrolase</keyword>
<dbReference type="PRINTS" id="PR00793">
    <property type="entry name" value="PROAMNOPTASE"/>
</dbReference>
<keyword evidence="6 10" id="KW-0031">Aminopeptidase</keyword>
<organism evidence="12 13">
    <name type="scientific">Lacticaseibacillus pabuli</name>
    <dbReference type="NCBI Taxonomy" id="3025672"/>
    <lineage>
        <taxon>Bacteria</taxon>
        <taxon>Bacillati</taxon>
        <taxon>Bacillota</taxon>
        <taxon>Bacilli</taxon>
        <taxon>Lactobacillales</taxon>
        <taxon>Lactobacillaceae</taxon>
        <taxon>Lacticaseibacillus</taxon>
    </lineage>
</organism>
<accession>A0ABY7WVS9</accession>
<comment type="similarity">
    <text evidence="3 10">Belongs to the peptidase S33 family.</text>
</comment>
<evidence type="ECO:0000313" key="13">
    <source>
        <dbReference type="Proteomes" id="UP001220377"/>
    </source>
</evidence>
<keyword evidence="7 10" id="KW-0645">Protease</keyword>
<dbReference type="InterPro" id="IPR000073">
    <property type="entry name" value="AB_hydrolase_1"/>
</dbReference>
<evidence type="ECO:0000256" key="10">
    <source>
        <dbReference type="PIRNR" id="PIRNR005539"/>
    </source>
</evidence>
<dbReference type="EMBL" id="CP117884">
    <property type="protein sequence ID" value="WDF83106.1"/>
    <property type="molecule type" value="Genomic_DNA"/>
</dbReference>
<dbReference type="EC" id="3.4.11.5" evidence="4 10"/>
<evidence type="ECO:0000259" key="11">
    <source>
        <dbReference type="Pfam" id="PF00561"/>
    </source>
</evidence>
<evidence type="ECO:0000256" key="3">
    <source>
        <dbReference type="ARBA" id="ARBA00010088"/>
    </source>
</evidence>
<dbReference type="PIRSF" id="PIRSF005539">
    <property type="entry name" value="Pept_S33_TRI_F1"/>
    <property type="match status" value="1"/>
</dbReference>
<evidence type="ECO:0000256" key="8">
    <source>
        <dbReference type="ARBA" id="ARBA00022801"/>
    </source>
</evidence>
<evidence type="ECO:0000256" key="7">
    <source>
        <dbReference type="ARBA" id="ARBA00022670"/>
    </source>
</evidence>
<evidence type="ECO:0000313" key="12">
    <source>
        <dbReference type="EMBL" id="WDF83106.1"/>
    </source>
</evidence>
<feature type="domain" description="AB hydrolase-1" evidence="11">
    <location>
        <begin position="32"/>
        <end position="284"/>
    </location>
</feature>
<evidence type="ECO:0000256" key="4">
    <source>
        <dbReference type="ARBA" id="ARBA00012568"/>
    </source>
</evidence>
<dbReference type="PANTHER" id="PTHR43798:SF33">
    <property type="entry name" value="HYDROLASE, PUTATIVE (AFU_ORTHOLOGUE AFUA_2G14860)-RELATED"/>
    <property type="match status" value="1"/>
</dbReference>
<evidence type="ECO:0000256" key="1">
    <source>
        <dbReference type="ARBA" id="ARBA00001585"/>
    </source>
</evidence>
<dbReference type="SUPFAM" id="SSF53474">
    <property type="entry name" value="alpha/beta-Hydrolases"/>
    <property type="match status" value="1"/>
</dbReference>
<dbReference type="InterPro" id="IPR002410">
    <property type="entry name" value="Peptidase_S33"/>
</dbReference>
<gene>
    <name evidence="12" type="ORF">PQ472_02410</name>
</gene>
<dbReference type="GO" id="GO:0016787">
    <property type="term" value="F:hydrolase activity"/>
    <property type="evidence" value="ECO:0007669"/>
    <property type="project" value="UniProtKB-KW"/>
</dbReference>
<dbReference type="Proteomes" id="UP001220377">
    <property type="component" value="Chromosome"/>
</dbReference>
<comment type="function">
    <text evidence="10">Releases the N-terminal proline from various substrates.</text>
</comment>
<proteinExistence type="inferred from homology"/>
<sequence length="307" mass="34677">MTTLNPNGTNFITLSNGYHLWTSTQGDGPAQLLTLHGGPGGTNEVFENFAPRLNQYGVRVSRYDQLGSWFSDQPDFSKQENRDKFLNIPYYVDEVEEVRQKLGLDNFFLLGQSWGGVLAIEYALKYGQHLRGLILSSMIDNLDEYITNINAIRESMFSADEVAYMQAREAAHDFTDAHYVELVAKLGENYLHHQSDPQPRHLINVMGTPVYNYFQGDNEFVMVGALKDWDRRGDLSQITLPTYLTFGGHETMPLTAARRMAGELPNSRLHITPNAGHGQMLDNPDNYFANLGQFIQDVQTGVFTPDK</sequence>
<dbReference type="Pfam" id="PF00561">
    <property type="entry name" value="Abhydrolase_1"/>
    <property type="match status" value="1"/>
</dbReference>
<evidence type="ECO:0000256" key="2">
    <source>
        <dbReference type="ARBA" id="ARBA00004196"/>
    </source>
</evidence>